<sequence length="106" mass="12049">MEILASKDNWGLATEDQRDFHRQATRNFRTHRQATDHGSKKALDPPRNSSESKIVKNFNKASLDRMLSFAQALPPRSTTAQEKRSRLRLGTLFSAWMAGTSDSRLC</sequence>
<accession>A0A5B0LL28</accession>
<dbReference type="Proteomes" id="UP000324748">
    <property type="component" value="Unassembled WGS sequence"/>
</dbReference>
<name>A0A5B0LL28_PUCGR</name>
<evidence type="ECO:0000313" key="2">
    <source>
        <dbReference type="EMBL" id="KAA1064796.1"/>
    </source>
</evidence>
<reference evidence="2 3" key="1">
    <citation type="submission" date="2019-05" db="EMBL/GenBank/DDBJ databases">
        <title>Emergence of the Ug99 lineage of the wheat stem rust pathogen through somatic hybridization.</title>
        <authorList>
            <person name="Li F."/>
            <person name="Upadhyaya N.M."/>
            <person name="Sperschneider J."/>
            <person name="Matny O."/>
            <person name="Nguyen-Phuc H."/>
            <person name="Mago R."/>
            <person name="Raley C."/>
            <person name="Miller M.E."/>
            <person name="Silverstein K.A.T."/>
            <person name="Henningsen E."/>
            <person name="Hirsch C.D."/>
            <person name="Visser B."/>
            <person name="Pretorius Z.A."/>
            <person name="Steffenson B.J."/>
            <person name="Schwessinger B."/>
            <person name="Dodds P.N."/>
            <person name="Figueroa M."/>
        </authorList>
    </citation>
    <scope>NUCLEOTIDE SEQUENCE [LARGE SCALE GENOMIC DNA]</scope>
    <source>
        <strain evidence="2">21-0</strain>
    </source>
</reference>
<keyword evidence="3" id="KW-1185">Reference proteome</keyword>
<comment type="caution">
    <text evidence="2">The sequence shown here is derived from an EMBL/GenBank/DDBJ whole genome shotgun (WGS) entry which is preliminary data.</text>
</comment>
<dbReference type="AlphaFoldDB" id="A0A5B0LL28"/>
<organism evidence="2 3">
    <name type="scientific">Puccinia graminis f. sp. tritici</name>
    <dbReference type="NCBI Taxonomy" id="56615"/>
    <lineage>
        <taxon>Eukaryota</taxon>
        <taxon>Fungi</taxon>
        <taxon>Dikarya</taxon>
        <taxon>Basidiomycota</taxon>
        <taxon>Pucciniomycotina</taxon>
        <taxon>Pucciniomycetes</taxon>
        <taxon>Pucciniales</taxon>
        <taxon>Pucciniaceae</taxon>
        <taxon>Puccinia</taxon>
    </lineage>
</organism>
<evidence type="ECO:0000313" key="3">
    <source>
        <dbReference type="Proteomes" id="UP000324748"/>
    </source>
</evidence>
<evidence type="ECO:0000256" key="1">
    <source>
        <dbReference type="SAM" id="MobiDB-lite"/>
    </source>
</evidence>
<dbReference type="EMBL" id="VSWC01000197">
    <property type="protein sequence ID" value="KAA1064796.1"/>
    <property type="molecule type" value="Genomic_DNA"/>
</dbReference>
<gene>
    <name evidence="2" type="ORF">PGT21_015126</name>
</gene>
<feature type="compositionally biased region" description="Basic and acidic residues" evidence="1">
    <location>
        <begin position="33"/>
        <end position="44"/>
    </location>
</feature>
<proteinExistence type="predicted"/>
<feature type="region of interest" description="Disordered" evidence="1">
    <location>
        <begin position="28"/>
        <end position="53"/>
    </location>
</feature>
<protein>
    <submittedName>
        <fullName evidence="2">Uncharacterized protein</fullName>
    </submittedName>
</protein>